<name>A0A381UJH1_9ZZZZ</name>
<dbReference type="SUPFAM" id="SSF160369">
    <property type="entry name" value="Ribosomal protein L10-like"/>
    <property type="match status" value="1"/>
</dbReference>
<evidence type="ECO:0000256" key="2">
    <source>
        <dbReference type="ARBA" id="ARBA00022980"/>
    </source>
</evidence>
<reference evidence="4" key="1">
    <citation type="submission" date="2018-05" db="EMBL/GenBank/DDBJ databases">
        <authorList>
            <person name="Lanie J.A."/>
            <person name="Ng W.-L."/>
            <person name="Kazmierczak K.M."/>
            <person name="Andrzejewski T.M."/>
            <person name="Davidsen T.M."/>
            <person name="Wayne K.J."/>
            <person name="Tettelin H."/>
            <person name="Glass J.I."/>
            <person name="Rusch D."/>
            <person name="Podicherti R."/>
            <person name="Tsui H.-C.T."/>
            <person name="Winkler M.E."/>
        </authorList>
    </citation>
    <scope>NUCLEOTIDE SEQUENCE</scope>
</reference>
<dbReference type="Pfam" id="PF00466">
    <property type="entry name" value="Ribosomal_L10"/>
    <property type="match status" value="1"/>
</dbReference>
<accession>A0A381UJH1</accession>
<dbReference type="InterPro" id="IPR047865">
    <property type="entry name" value="Ribosomal_uL10_bac_type"/>
</dbReference>
<feature type="non-terminal residue" evidence="4">
    <location>
        <position position="1"/>
    </location>
</feature>
<comment type="similarity">
    <text evidence="1">Belongs to the universal ribosomal protein uL10 family.</text>
</comment>
<dbReference type="HAMAP" id="MF_00362">
    <property type="entry name" value="Ribosomal_uL10"/>
    <property type="match status" value="1"/>
</dbReference>
<keyword evidence="3" id="KW-0687">Ribonucleoprotein</keyword>
<dbReference type="EMBL" id="UINC01006533">
    <property type="protein sequence ID" value="SVA28104.1"/>
    <property type="molecule type" value="Genomic_DNA"/>
</dbReference>
<dbReference type="GO" id="GO:0005840">
    <property type="term" value="C:ribosome"/>
    <property type="evidence" value="ECO:0007669"/>
    <property type="project" value="UniProtKB-KW"/>
</dbReference>
<dbReference type="Gene3D" id="3.30.70.1730">
    <property type="match status" value="1"/>
</dbReference>
<evidence type="ECO:0000313" key="4">
    <source>
        <dbReference type="EMBL" id="SVA28104.1"/>
    </source>
</evidence>
<evidence type="ECO:0000256" key="3">
    <source>
        <dbReference type="ARBA" id="ARBA00023274"/>
    </source>
</evidence>
<dbReference type="PANTHER" id="PTHR11560">
    <property type="entry name" value="39S RIBOSOMAL PROTEIN L10, MITOCHONDRIAL"/>
    <property type="match status" value="1"/>
</dbReference>
<proteinExistence type="inferred from homology"/>
<keyword evidence="2" id="KW-0689">Ribosomal protein</keyword>
<evidence type="ECO:0000256" key="1">
    <source>
        <dbReference type="ARBA" id="ARBA00008889"/>
    </source>
</evidence>
<protein>
    <recommendedName>
        <fullName evidence="5">50S ribosomal protein L10</fullName>
    </recommendedName>
</protein>
<dbReference type="InterPro" id="IPR022973">
    <property type="entry name" value="Ribosomal_uL10_bac"/>
</dbReference>
<dbReference type="AlphaFoldDB" id="A0A381UJH1"/>
<dbReference type="NCBIfam" id="NF000955">
    <property type="entry name" value="PRK00099.1-1"/>
    <property type="match status" value="1"/>
</dbReference>
<gene>
    <name evidence="4" type="ORF">METZ01_LOCUS80958</name>
</gene>
<dbReference type="InterPro" id="IPR001790">
    <property type="entry name" value="Ribosomal_uL10"/>
</dbReference>
<dbReference type="GO" id="GO:1990904">
    <property type="term" value="C:ribonucleoprotein complex"/>
    <property type="evidence" value="ECO:0007669"/>
    <property type="project" value="UniProtKB-KW"/>
</dbReference>
<sequence>VVKLTIANRGNPKKTGVKVKRSDKNNFVQNLKEDLNNSSSVIVAHYAGLSVKETDDLRKTMRDNGAKFKVTKNRLTKLALADTQYESITDLFNGPTAIAYSNDSVAPSRVAVDFEKKYKNFKIIGGSFEGEKIDQNKINFLATLPSLDGIRGKLIGLISAPAQKIASVLQEPGAQLARLMTSRSEELGKSN</sequence>
<evidence type="ECO:0008006" key="5">
    <source>
        <dbReference type="Google" id="ProtNLM"/>
    </source>
</evidence>
<dbReference type="InterPro" id="IPR043141">
    <property type="entry name" value="Ribosomal_uL10-like_sf"/>
</dbReference>
<dbReference type="CDD" id="cd05797">
    <property type="entry name" value="Ribosomal_L10"/>
    <property type="match status" value="1"/>
</dbReference>
<organism evidence="4">
    <name type="scientific">marine metagenome</name>
    <dbReference type="NCBI Taxonomy" id="408172"/>
    <lineage>
        <taxon>unclassified sequences</taxon>
        <taxon>metagenomes</taxon>
        <taxon>ecological metagenomes</taxon>
    </lineage>
</organism>